<reference evidence="2 3" key="1">
    <citation type="journal article" date="2020" name="Cell">
        <title>Large-Scale Comparative Analyses of Tick Genomes Elucidate Their Genetic Diversity and Vector Capacities.</title>
        <authorList>
            <consortium name="Tick Genome and Microbiome Consortium (TIGMIC)"/>
            <person name="Jia N."/>
            <person name="Wang J."/>
            <person name="Shi W."/>
            <person name="Du L."/>
            <person name="Sun Y."/>
            <person name="Zhan W."/>
            <person name="Jiang J.F."/>
            <person name="Wang Q."/>
            <person name="Zhang B."/>
            <person name="Ji P."/>
            <person name="Bell-Sakyi L."/>
            <person name="Cui X.M."/>
            <person name="Yuan T.T."/>
            <person name="Jiang B.G."/>
            <person name="Yang W.F."/>
            <person name="Lam T.T."/>
            <person name="Chang Q.C."/>
            <person name="Ding S.J."/>
            <person name="Wang X.J."/>
            <person name="Zhu J.G."/>
            <person name="Ruan X.D."/>
            <person name="Zhao L."/>
            <person name="Wei J.T."/>
            <person name="Ye R.Z."/>
            <person name="Que T.C."/>
            <person name="Du C.H."/>
            <person name="Zhou Y.H."/>
            <person name="Cheng J.X."/>
            <person name="Dai P.F."/>
            <person name="Guo W.B."/>
            <person name="Han X.H."/>
            <person name="Huang E.J."/>
            <person name="Li L.F."/>
            <person name="Wei W."/>
            <person name="Gao Y.C."/>
            <person name="Liu J.Z."/>
            <person name="Shao H.Z."/>
            <person name="Wang X."/>
            <person name="Wang C.C."/>
            <person name="Yang T.C."/>
            <person name="Huo Q.B."/>
            <person name="Li W."/>
            <person name="Chen H.Y."/>
            <person name="Chen S.E."/>
            <person name="Zhou L.G."/>
            <person name="Ni X.B."/>
            <person name="Tian J.H."/>
            <person name="Sheng Y."/>
            <person name="Liu T."/>
            <person name="Pan Y.S."/>
            <person name="Xia L.Y."/>
            <person name="Li J."/>
            <person name="Zhao F."/>
            <person name="Cao W.C."/>
        </authorList>
    </citation>
    <scope>NUCLEOTIDE SEQUENCE [LARGE SCALE GENOMIC DNA]</scope>
    <source>
        <strain evidence="2">HaeL-2018</strain>
    </source>
</reference>
<gene>
    <name evidence="2" type="ORF">HPB48_011341</name>
</gene>
<feature type="compositionally biased region" description="Low complexity" evidence="1">
    <location>
        <begin position="87"/>
        <end position="102"/>
    </location>
</feature>
<proteinExistence type="predicted"/>
<accession>A0A9J6GUD0</accession>
<dbReference type="OMA" id="LTEDKEC"/>
<feature type="compositionally biased region" description="Basic residues" evidence="1">
    <location>
        <begin position="108"/>
        <end position="117"/>
    </location>
</feature>
<evidence type="ECO:0000256" key="1">
    <source>
        <dbReference type="SAM" id="MobiDB-lite"/>
    </source>
</evidence>
<dbReference type="AlphaFoldDB" id="A0A9J6GUD0"/>
<evidence type="ECO:0000313" key="2">
    <source>
        <dbReference type="EMBL" id="KAH9378787.1"/>
    </source>
</evidence>
<comment type="caution">
    <text evidence="2">The sequence shown here is derived from an EMBL/GenBank/DDBJ whole genome shotgun (WGS) entry which is preliminary data.</text>
</comment>
<sequence length="241" mass="26936">MNRICPGCGIQNIDSINKCKLKCSLSGGDHLTEDKECKVRHKMTYIVRKRRRKHQRGKEESLQRCDGSSPGRWGRYLSRRCRRLSAARSDSRAMASSGDASATGARRRESRLRSKPKTKINVDEKQVGWADVPPVAITSRNLPPLVSTPPTSLSSGEKCKQCSELKQMTERRNQEIRALMERVQEFDKSKCGNSSRSNNGDANEVKRKVAIRDTISQTPPIASEPEAPPTTGLVPMDEEEA</sequence>
<feature type="region of interest" description="Disordered" evidence="1">
    <location>
        <begin position="186"/>
        <end position="241"/>
    </location>
</feature>
<keyword evidence="3" id="KW-1185">Reference proteome</keyword>
<dbReference type="VEuPathDB" id="VectorBase:HLOH_058405"/>
<protein>
    <submittedName>
        <fullName evidence="2">Uncharacterized protein</fullName>
    </submittedName>
</protein>
<organism evidence="2 3">
    <name type="scientific">Haemaphysalis longicornis</name>
    <name type="common">Bush tick</name>
    <dbReference type="NCBI Taxonomy" id="44386"/>
    <lineage>
        <taxon>Eukaryota</taxon>
        <taxon>Metazoa</taxon>
        <taxon>Ecdysozoa</taxon>
        <taxon>Arthropoda</taxon>
        <taxon>Chelicerata</taxon>
        <taxon>Arachnida</taxon>
        <taxon>Acari</taxon>
        <taxon>Parasitiformes</taxon>
        <taxon>Ixodida</taxon>
        <taxon>Ixodoidea</taxon>
        <taxon>Ixodidae</taxon>
        <taxon>Haemaphysalinae</taxon>
        <taxon>Haemaphysalis</taxon>
    </lineage>
</organism>
<dbReference type="EMBL" id="JABSTR010000009">
    <property type="protein sequence ID" value="KAH9378787.1"/>
    <property type="molecule type" value="Genomic_DNA"/>
</dbReference>
<feature type="compositionally biased region" description="Polar residues" evidence="1">
    <location>
        <begin position="191"/>
        <end position="201"/>
    </location>
</feature>
<feature type="region of interest" description="Disordered" evidence="1">
    <location>
        <begin position="50"/>
        <end position="69"/>
    </location>
</feature>
<evidence type="ECO:0000313" key="3">
    <source>
        <dbReference type="Proteomes" id="UP000821853"/>
    </source>
</evidence>
<name>A0A9J6GUD0_HAELO</name>
<dbReference type="Proteomes" id="UP000821853">
    <property type="component" value="Unassembled WGS sequence"/>
</dbReference>
<feature type="region of interest" description="Disordered" evidence="1">
    <location>
        <begin position="87"/>
        <end position="117"/>
    </location>
</feature>